<comment type="caution">
    <text evidence="1">The sequence shown here is derived from an EMBL/GenBank/DDBJ whole genome shotgun (WGS) entry which is preliminary data.</text>
</comment>
<organism evidence="1 2">
    <name type="scientific">Datura stramonium</name>
    <name type="common">Jimsonweed</name>
    <name type="synonym">Common thornapple</name>
    <dbReference type="NCBI Taxonomy" id="4076"/>
    <lineage>
        <taxon>Eukaryota</taxon>
        <taxon>Viridiplantae</taxon>
        <taxon>Streptophyta</taxon>
        <taxon>Embryophyta</taxon>
        <taxon>Tracheophyta</taxon>
        <taxon>Spermatophyta</taxon>
        <taxon>Magnoliopsida</taxon>
        <taxon>eudicotyledons</taxon>
        <taxon>Gunneridae</taxon>
        <taxon>Pentapetalae</taxon>
        <taxon>asterids</taxon>
        <taxon>lamiids</taxon>
        <taxon>Solanales</taxon>
        <taxon>Solanaceae</taxon>
        <taxon>Solanoideae</taxon>
        <taxon>Datureae</taxon>
        <taxon>Datura</taxon>
    </lineage>
</organism>
<proteinExistence type="predicted"/>
<name>A0ABS8V9I1_DATST</name>
<evidence type="ECO:0000313" key="1">
    <source>
        <dbReference type="EMBL" id="MCD9642660.1"/>
    </source>
</evidence>
<gene>
    <name evidence="1" type="ORF">HAX54_029567</name>
</gene>
<accession>A0ABS8V9I1</accession>
<dbReference type="EMBL" id="JACEIK010003680">
    <property type="protein sequence ID" value="MCD9642660.1"/>
    <property type="molecule type" value="Genomic_DNA"/>
</dbReference>
<keyword evidence="2" id="KW-1185">Reference proteome</keyword>
<feature type="non-terminal residue" evidence="1">
    <location>
        <position position="93"/>
    </location>
</feature>
<evidence type="ECO:0000313" key="2">
    <source>
        <dbReference type="Proteomes" id="UP000823775"/>
    </source>
</evidence>
<protein>
    <submittedName>
        <fullName evidence="1">Uncharacterized protein</fullName>
    </submittedName>
</protein>
<reference evidence="1 2" key="1">
    <citation type="journal article" date="2021" name="BMC Genomics">
        <title>Datura genome reveals duplications of psychoactive alkaloid biosynthetic genes and high mutation rate following tissue culture.</title>
        <authorList>
            <person name="Rajewski A."/>
            <person name="Carter-House D."/>
            <person name="Stajich J."/>
            <person name="Litt A."/>
        </authorList>
    </citation>
    <scope>NUCLEOTIDE SEQUENCE [LARGE SCALE GENOMIC DNA]</scope>
    <source>
        <strain evidence="1">AR-01</strain>
    </source>
</reference>
<dbReference type="Proteomes" id="UP000823775">
    <property type="component" value="Unassembled WGS sequence"/>
</dbReference>
<sequence length="93" mass="10549">MIDGCDGVVRFLEVKIKLLQLKRIGARPFTHDTSSNPPFVKRILSNAFFQNFSSIPPFHNFFLYHGRGELFPSFLSPAGLPAEMLTNSFYPLT</sequence>